<reference evidence="4 5" key="1">
    <citation type="journal article" date="2018" name="Sci. Rep.">
        <title>Genome sequence of the cauliflower mushroom Sparassis crispa (Hanabiratake) and its association with beneficial usage.</title>
        <authorList>
            <person name="Kiyama R."/>
            <person name="Furutani Y."/>
            <person name="Kawaguchi K."/>
            <person name="Nakanishi T."/>
        </authorList>
    </citation>
    <scope>NUCLEOTIDE SEQUENCE [LARGE SCALE GENOMIC DNA]</scope>
</reference>
<name>A0A401GSJ1_9APHY</name>
<feature type="domain" description="Borealin N-terminal" evidence="3">
    <location>
        <begin position="14"/>
        <end position="69"/>
    </location>
</feature>
<dbReference type="EMBL" id="BFAD01000007">
    <property type="protein sequence ID" value="GBE85185.1"/>
    <property type="molecule type" value="Genomic_DNA"/>
</dbReference>
<dbReference type="STRING" id="139825.A0A401GSJ1"/>
<evidence type="ECO:0000259" key="3">
    <source>
        <dbReference type="Pfam" id="PF10444"/>
    </source>
</evidence>
<dbReference type="RefSeq" id="XP_027616098.1">
    <property type="nucleotide sequence ID" value="XM_027760297.1"/>
</dbReference>
<feature type="region of interest" description="Disordered" evidence="2">
    <location>
        <begin position="295"/>
        <end position="341"/>
    </location>
</feature>
<feature type="region of interest" description="Disordered" evidence="2">
    <location>
        <begin position="116"/>
        <end position="154"/>
    </location>
</feature>
<evidence type="ECO:0000313" key="5">
    <source>
        <dbReference type="Proteomes" id="UP000287166"/>
    </source>
</evidence>
<dbReference type="OrthoDB" id="2392550at2759"/>
<evidence type="ECO:0000313" key="4">
    <source>
        <dbReference type="EMBL" id="GBE85185.1"/>
    </source>
</evidence>
<feature type="coiled-coil region" evidence="1">
    <location>
        <begin position="12"/>
        <end position="39"/>
    </location>
</feature>
<sequence>MQGSQLKKRYSAEQKKQLLANLDLEVDHKTRQLEEWLADALENFLRHQEGLISRTPRLVRDITMLEFAKYKGNVQECVKGLKREILGAEDTAIDRSTRKRKWVASQDSTERVDVKVGHDPAGVGESSRGVKSARTMPTTPQKMAGPSNGVGTAQRARFPLNKTPGTIRTIKRIPSGMNTPTRKAVTAASSKPPFFARPASPTKLPSPSKRPIRPPSSSSFNPILPAHAMQPRWPKYNESMLSVNGSPLANPYQLGLNGWLRTVSESEGTERADSDAESERGGKKLVRKASSIIVRSSGESGGHSRTNSQTSVVAPPHGTHSRANSQTNAGGFVPNRSNNVADPAPHLSLTALVSVPTKDGHILEFDPLQTSPEELDTLEGISDSAKKQAKLDIVRLVQTTVERWKIS</sequence>
<feature type="compositionally biased region" description="Low complexity" evidence="2">
    <location>
        <begin position="205"/>
        <end position="221"/>
    </location>
</feature>
<dbReference type="Pfam" id="PF10444">
    <property type="entry name" value="Nbl1_Borealin_N"/>
    <property type="match status" value="1"/>
</dbReference>
<accession>A0A401GSJ1</accession>
<feature type="region of interest" description="Disordered" evidence="2">
    <location>
        <begin position="185"/>
        <end position="221"/>
    </location>
</feature>
<feature type="compositionally biased region" description="Polar residues" evidence="2">
    <location>
        <begin position="295"/>
        <end position="312"/>
    </location>
</feature>
<gene>
    <name evidence="4" type="ORF">SCP_0703710</name>
</gene>
<evidence type="ECO:0000256" key="1">
    <source>
        <dbReference type="SAM" id="Coils"/>
    </source>
</evidence>
<keyword evidence="5" id="KW-1185">Reference proteome</keyword>
<evidence type="ECO:0000256" key="2">
    <source>
        <dbReference type="SAM" id="MobiDB-lite"/>
    </source>
</evidence>
<comment type="caution">
    <text evidence="4">The sequence shown here is derived from an EMBL/GenBank/DDBJ whole genome shotgun (WGS) entry which is preliminary data.</text>
</comment>
<dbReference type="InParanoid" id="A0A401GSJ1"/>
<feature type="compositionally biased region" description="Polar residues" evidence="2">
    <location>
        <begin position="321"/>
        <end position="340"/>
    </location>
</feature>
<dbReference type="InterPro" id="IPR018851">
    <property type="entry name" value="Borealin_N"/>
</dbReference>
<dbReference type="GeneID" id="38782102"/>
<organism evidence="4 5">
    <name type="scientific">Sparassis crispa</name>
    <dbReference type="NCBI Taxonomy" id="139825"/>
    <lineage>
        <taxon>Eukaryota</taxon>
        <taxon>Fungi</taxon>
        <taxon>Dikarya</taxon>
        <taxon>Basidiomycota</taxon>
        <taxon>Agaricomycotina</taxon>
        <taxon>Agaricomycetes</taxon>
        <taxon>Polyporales</taxon>
        <taxon>Sparassidaceae</taxon>
        <taxon>Sparassis</taxon>
    </lineage>
</organism>
<dbReference type="AlphaFoldDB" id="A0A401GSJ1"/>
<proteinExistence type="predicted"/>
<protein>
    <recommendedName>
        <fullName evidence="3">Borealin N-terminal domain-containing protein</fullName>
    </recommendedName>
</protein>
<keyword evidence="1" id="KW-0175">Coiled coil</keyword>
<dbReference type="Proteomes" id="UP000287166">
    <property type="component" value="Unassembled WGS sequence"/>
</dbReference>